<comment type="similarity">
    <text evidence="3 12">Belongs to the plant globin family.</text>
</comment>
<accession>A0ABD1LZE9</accession>
<dbReference type="Proteomes" id="UP001603857">
    <property type="component" value="Unassembled WGS sequence"/>
</dbReference>
<comment type="subcellular location">
    <subcellularLocation>
        <location evidence="2">Nucleus</location>
    </subcellularLocation>
</comment>
<evidence type="ECO:0000256" key="2">
    <source>
        <dbReference type="ARBA" id="ARBA00004123"/>
    </source>
</evidence>
<dbReference type="SUPFAM" id="SSF46458">
    <property type="entry name" value="Globin-like"/>
    <property type="match status" value="1"/>
</dbReference>
<evidence type="ECO:0000256" key="10">
    <source>
        <dbReference type="ARBA" id="ARBA00023242"/>
    </source>
</evidence>
<dbReference type="EMBL" id="JBGMDY010000007">
    <property type="protein sequence ID" value="KAL2328918.1"/>
    <property type="molecule type" value="Genomic_DNA"/>
</dbReference>
<proteinExistence type="inferred from homology"/>
<keyword evidence="15" id="KW-1185">Reference proteome</keyword>
<dbReference type="InterPro" id="IPR009050">
    <property type="entry name" value="Globin-like_sf"/>
</dbReference>
<evidence type="ECO:0000256" key="4">
    <source>
        <dbReference type="ARBA" id="ARBA00022448"/>
    </source>
</evidence>
<evidence type="ECO:0000256" key="9">
    <source>
        <dbReference type="ARBA" id="ARBA00023004"/>
    </source>
</evidence>
<evidence type="ECO:0000259" key="13">
    <source>
        <dbReference type="PROSITE" id="PS01033"/>
    </source>
</evidence>
<gene>
    <name evidence="14" type="ORF">Fmac_022345</name>
</gene>
<evidence type="ECO:0000256" key="6">
    <source>
        <dbReference type="ARBA" id="ARBA00022621"/>
    </source>
</evidence>
<comment type="cofactor">
    <cofactor evidence="1">
        <name>heme b</name>
        <dbReference type="ChEBI" id="CHEBI:60344"/>
    </cofactor>
</comment>
<keyword evidence="10" id="KW-0539">Nucleus</keyword>
<dbReference type="InterPro" id="IPR000971">
    <property type="entry name" value="Globin"/>
</dbReference>
<dbReference type="GO" id="GO:0046872">
    <property type="term" value="F:metal ion binding"/>
    <property type="evidence" value="ECO:0007669"/>
    <property type="project" value="UniProtKB-KW"/>
</dbReference>
<dbReference type="InterPro" id="IPR001032">
    <property type="entry name" value="Leghaemoglobin-like"/>
</dbReference>
<evidence type="ECO:0000256" key="12">
    <source>
        <dbReference type="RuleBase" id="RU000625"/>
    </source>
</evidence>
<dbReference type="GO" id="GO:0016491">
    <property type="term" value="F:oxidoreductase activity"/>
    <property type="evidence" value="ECO:0007669"/>
    <property type="project" value="UniProtKB-KW"/>
</dbReference>
<name>A0ABD1LZE9_9FABA</name>
<keyword evidence="5 12" id="KW-0349">Heme</keyword>
<keyword evidence="7 12" id="KW-0479">Metal-binding</keyword>
<dbReference type="InterPro" id="IPR019824">
    <property type="entry name" value="Leghaemoglobin_Fe_BS"/>
</dbReference>
<feature type="domain" description="Globin" evidence="13">
    <location>
        <begin position="68"/>
        <end position="217"/>
    </location>
</feature>
<dbReference type="GO" id="GO:0005344">
    <property type="term" value="F:oxygen carrier activity"/>
    <property type="evidence" value="ECO:0007669"/>
    <property type="project" value="UniProtKB-KW"/>
</dbReference>
<evidence type="ECO:0000313" key="15">
    <source>
        <dbReference type="Proteomes" id="UP001603857"/>
    </source>
</evidence>
<evidence type="ECO:0000256" key="8">
    <source>
        <dbReference type="ARBA" id="ARBA00023002"/>
    </source>
</evidence>
<comment type="caution">
    <text evidence="14">The sequence shown here is derived from an EMBL/GenBank/DDBJ whole genome shotgun (WGS) entry which is preliminary data.</text>
</comment>
<keyword evidence="8" id="KW-0560">Oxidoreductase</keyword>
<keyword evidence="4" id="KW-0813">Transport</keyword>
<comment type="catalytic activity">
    <reaction evidence="11">
        <text>Fe(III)-heme b-[protein] + nitric oxide + H2O = Fe(II)-heme b-[protein] + nitrite + 2 H(+)</text>
        <dbReference type="Rhea" id="RHEA:77711"/>
        <dbReference type="Rhea" id="RHEA-COMP:18975"/>
        <dbReference type="Rhea" id="RHEA-COMP:18976"/>
        <dbReference type="ChEBI" id="CHEBI:15377"/>
        <dbReference type="ChEBI" id="CHEBI:15378"/>
        <dbReference type="ChEBI" id="CHEBI:16301"/>
        <dbReference type="ChEBI" id="CHEBI:16480"/>
        <dbReference type="ChEBI" id="CHEBI:55376"/>
        <dbReference type="ChEBI" id="CHEBI:60344"/>
    </reaction>
    <physiologicalReaction direction="right-to-left" evidence="11">
        <dbReference type="Rhea" id="RHEA:77713"/>
    </physiologicalReaction>
</comment>
<dbReference type="PANTHER" id="PTHR22924">
    <property type="entry name" value="LEGHEMOGLOBIN-RELATED"/>
    <property type="match status" value="1"/>
</dbReference>
<dbReference type="GO" id="GO:0005634">
    <property type="term" value="C:nucleus"/>
    <property type="evidence" value="ECO:0007669"/>
    <property type="project" value="UniProtKB-SubCell"/>
</dbReference>
<evidence type="ECO:0000256" key="7">
    <source>
        <dbReference type="ARBA" id="ARBA00022723"/>
    </source>
</evidence>
<evidence type="ECO:0000256" key="5">
    <source>
        <dbReference type="ARBA" id="ARBA00022617"/>
    </source>
</evidence>
<dbReference type="PANTHER" id="PTHR22924:SF39">
    <property type="entry name" value="NON-SYMBIOTIC HEMOGLOBIN 1"/>
    <property type="match status" value="1"/>
</dbReference>
<organism evidence="14 15">
    <name type="scientific">Flemingia macrophylla</name>
    <dbReference type="NCBI Taxonomy" id="520843"/>
    <lineage>
        <taxon>Eukaryota</taxon>
        <taxon>Viridiplantae</taxon>
        <taxon>Streptophyta</taxon>
        <taxon>Embryophyta</taxon>
        <taxon>Tracheophyta</taxon>
        <taxon>Spermatophyta</taxon>
        <taxon>Magnoliopsida</taxon>
        <taxon>eudicotyledons</taxon>
        <taxon>Gunneridae</taxon>
        <taxon>Pentapetalae</taxon>
        <taxon>rosids</taxon>
        <taxon>fabids</taxon>
        <taxon>Fabales</taxon>
        <taxon>Fabaceae</taxon>
        <taxon>Papilionoideae</taxon>
        <taxon>50 kb inversion clade</taxon>
        <taxon>NPAAA clade</taxon>
        <taxon>indigoferoid/millettioid clade</taxon>
        <taxon>Phaseoleae</taxon>
        <taxon>Flemingia</taxon>
    </lineage>
</organism>
<evidence type="ECO:0000256" key="1">
    <source>
        <dbReference type="ARBA" id="ARBA00001970"/>
    </source>
</evidence>
<dbReference type="PRINTS" id="PR00188">
    <property type="entry name" value="PLANTGLOBIN"/>
</dbReference>
<evidence type="ECO:0000256" key="11">
    <source>
        <dbReference type="ARBA" id="ARBA00048118"/>
    </source>
</evidence>
<dbReference type="Gene3D" id="1.10.490.10">
    <property type="entry name" value="Globins"/>
    <property type="match status" value="1"/>
</dbReference>
<evidence type="ECO:0000256" key="3">
    <source>
        <dbReference type="ARBA" id="ARBA00007609"/>
    </source>
</evidence>
<reference evidence="14 15" key="1">
    <citation type="submission" date="2024-08" db="EMBL/GenBank/DDBJ databases">
        <title>Insights into the chromosomal genome structure of Flemingia macrophylla.</title>
        <authorList>
            <person name="Ding Y."/>
            <person name="Zhao Y."/>
            <person name="Bi W."/>
            <person name="Wu M."/>
            <person name="Zhao G."/>
            <person name="Gong Y."/>
            <person name="Li W."/>
            <person name="Zhang P."/>
        </authorList>
    </citation>
    <scope>NUCLEOTIDE SEQUENCE [LARGE SCALE GENOMIC DNA]</scope>
    <source>
        <strain evidence="14">DYQJB</strain>
        <tissue evidence="14">Leaf</tissue>
    </source>
</reference>
<dbReference type="Pfam" id="PF00042">
    <property type="entry name" value="Globin"/>
    <property type="match status" value="1"/>
</dbReference>
<evidence type="ECO:0000313" key="14">
    <source>
        <dbReference type="EMBL" id="KAL2328918.1"/>
    </source>
</evidence>
<dbReference type="PROSITE" id="PS01033">
    <property type="entry name" value="GLOBIN"/>
    <property type="match status" value="1"/>
</dbReference>
<dbReference type="InterPro" id="IPR012292">
    <property type="entry name" value="Globin/Proto"/>
</dbReference>
<keyword evidence="9 12" id="KW-0408">Iron</keyword>
<keyword evidence="6" id="KW-0561">Oxygen transport</keyword>
<dbReference type="AlphaFoldDB" id="A0ABD1LZE9"/>
<sequence length="220" mass="24958">MRELRLKQFHFHLIDLVTSSSRMWGEQGLGGLLEHGYVDWPKPFSCRLKQPLVFGPCINHNMTTLPRGFTEEQEALVVKSWAVMKKNSGELGLKFFLKIFEIAPSAQKLFSFLRDSTVPLEQNPKLKPHAMSVFVMTCDSAVQLRKAGKVTVRESNLKKLGATHFKYGVANEHFEVTKFALLETIKEAVPEMWSPAMKNAWGEAYDQLVDAIKSEMKPSS</sequence>
<dbReference type="PROSITE" id="PS00208">
    <property type="entry name" value="PLANT_GLOBIN"/>
    <property type="match status" value="1"/>
</dbReference>
<dbReference type="CDD" id="cd14784">
    <property type="entry name" value="class1_nsHb-like"/>
    <property type="match status" value="1"/>
</dbReference>
<protein>
    <recommendedName>
        <fullName evidence="13">Globin domain-containing protein</fullName>
    </recommendedName>
</protein>